<evidence type="ECO:0008006" key="3">
    <source>
        <dbReference type="Google" id="ProtNLM"/>
    </source>
</evidence>
<protein>
    <recommendedName>
        <fullName evidence="3">Reverse transcriptase domain-containing protein</fullName>
    </recommendedName>
</protein>
<reference evidence="1 2" key="1">
    <citation type="submission" date="2022-01" db="EMBL/GenBank/DDBJ databases">
        <title>A chromosomal length assembly of Cordylochernes scorpioides.</title>
        <authorList>
            <person name="Zeh D."/>
            <person name="Zeh J."/>
        </authorList>
    </citation>
    <scope>NUCLEOTIDE SEQUENCE [LARGE SCALE GENOMIC DNA]</scope>
    <source>
        <strain evidence="1">IN4F17</strain>
        <tissue evidence="1">Whole Body</tissue>
    </source>
</reference>
<gene>
    <name evidence="1" type="ORF">LAZ67_4003455</name>
</gene>
<dbReference type="PANTHER" id="PTHR22955:SF77">
    <property type="entry name" value="ASPARTIC PUTATIVE DOMAIN-CONTAINING PROTEIN-RELATED"/>
    <property type="match status" value="1"/>
</dbReference>
<evidence type="ECO:0000313" key="1">
    <source>
        <dbReference type="EMBL" id="UYV66960.1"/>
    </source>
</evidence>
<organism evidence="1 2">
    <name type="scientific">Cordylochernes scorpioides</name>
    <dbReference type="NCBI Taxonomy" id="51811"/>
    <lineage>
        <taxon>Eukaryota</taxon>
        <taxon>Metazoa</taxon>
        <taxon>Ecdysozoa</taxon>
        <taxon>Arthropoda</taxon>
        <taxon>Chelicerata</taxon>
        <taxon>Arachnida</taxon>
        <taxon>Pseudoscorpiones</taxon>
        <taxon>Cheliferoidea</taxon>
        <taxon>Chernetidae</taxon>
        <taxon>Cordylochernes</taxon>
    </lineage>
</organism>
<dbReference type="EMBL" id="CP092866">
    <property type="protein sequence ID" value="UYV66960.1"/>
    <property type="molecule type" value="Genomic_DNA"/>
</dbReference>
<evidence type="ECO:0000313" key="2">
    <source>
        <dbReference type="Proteomes" id="UP001235939"/>
    </source>
</evidence>
<dbReference type="PANTHER" id="PTHR22955">
    <property type="entry name" value="RETROTRANSPOSON"/>
    <property type="match status" value="1"/>
</dbReference>
<dbReference type="Pfam" id="PF05380">
    <property type="entry name" value="Peptidase_A17"/>
    <property type="match status" value="1"/>
</dbReference>
<proteinExistence type="predicted"/>
<name>A0ABY6KID4_9ARAC</name>
<sequence>MQIIPPDIPKSPSHVYYLSHQYVLKEESTTTKFRVVFVLVLNYKQASLTSIKVRTFPVALSADIEKYYRQILIHPDRNSASDAIQEYRLTTVTYGTTFAPYLAIRTLHQLADDEAMNYPVASKIVKRDFYVDDLLTGEDAVEEAQIIAFLVKEGFPIRKWMYNRQKLLDSLPEDLKDTNQSFDFKDDPSVKILGILWDLNLDSFAIRVMHPDVQVYSKQSFLSLIARIYDPFDWIAPLVIIFKIMLEKLWSKGCNWDEKLFIYIQQHNGQALYIPCKSIQALDFHGFCDSSEMAYAAVIYVKSGCPNQNLIFTPPRTVFRFPSLNSHFDQIFLWTDPTIVLNWIISESKRWNTFVANRVSVIQRTTTLHSWLHVPRSENPANLATRGISPSQLVDNQLWWQEPDWLQVPSGNYYLPLHSSDELSTEALIEERSTILIYHSIMGPLPK</sequence>
<dbReference type="Proteomes" id="UP001235939">
    <property type="component" value="Chromosome 04"/>
</dbReference>
<accession>A0ABY6KID4</accession>
<dbReference type="InterPro" id="IPR008042">
    <property type="entry name" value="Retrotrans_Pao"/>
</dbReference>
<keyword evidence="2" id="KW-1185">Reference proteome</keyword>